<comment type="caution">
    <text evidence="1">The sequence shown here is derived from an EMBL/GenBank/DDBJ whole genome shotgun (WGS) entry which is preliminary data.</text>
</comment>
<organism evidence="1 2">
    <name type="scientific">Porphyromonas gingivalis F0570</name>
    <dbReference type="NCBI Taxonomy" id="1227271"/>
    <lineage>
        <taxon>Bacteria</taxon>
        <taxon>Pseudomonadati</taxon>
        <taxon>Bacteroidota</taxon>
        <taxon>Bacteroidia</taxon>
        <taxon>Bacteroidales</taxon>
        <taxon>Porphyromonadaceae</taxon>
        <taxon>Porphyromonas</taxon>
    </lineage>
</organism>
<sequence length="129" mass="14467">MHKELCNQIGVAILGEMATKALDNLTVSPQMMLFPFVFNADDFSIESSVNKGEHGIRYEIDQRINIDLPAPATLAKFRIRRRCIVCLKTTDDDTYIIGSRQFPAVVSMLPHLNKAVLHLKHASITPQFG</sequence>
<dbReference type="AlphaFoldDB" id="A0A0E2LMK6"/>
<evidence type="ECO:0000313" key="1">
    <source>
        <dbReference type="EMBL" id="ERJ63648.1"/>
    </source>
</evidence>
<name>A0A0E2LMK6_PORGN</name>
<reference evidence="1 2" key="1">
    <citation type="submission" date="2013-06" db="EMBL/GenBank/DDBJ databases">
        <authorList>
            <person name="Weinstock G."/>
            <person name="Sodergren E."/>
            <person name="Lobos E.A."/>
            <person name="Fulton L."/>
            <person name="Fulton R."/>
            <person name="Courtney L."/>
            <person name="Fronick C."/>
            <person name="O'Laughlin M."/>
            <person name="Godfrey J."/>
            <person name="Wilson R.M."/>
            <person name="Miner T."/>
            <person name="Farmer C."/>
            <person name="Delehaunty K."/>
            <person name="Cordes M."/>
            <person name="Minx P."/>
            <person name="Tomlinson C."/>
            <person name="Chen J."/>
            <person name="Wollam A."/>
            <person name="Pepin K.H."/>
            <person name="Bhonagiri V."/>
            <person name="Zhang X."/>
            <person name="Warren W."/>
            <person name="Mitreva M."/>
            <person name="Mardis E.R."/>
            <person name="Wilson R.K."/>
        </authorList>
    </citation>
    <scope>NUCLEOTIDE SEQUENCE [LARGE SCALE GENOMIC DNA]</scope>
    <source>
        <strain evidence="1 2">F0570</strain>
    </source>
</reference>
<protein>
    <submittedName>
        <fullName evidence="1">Uncharacterized protein</fullName>
    </submittedName>
</protein>
<dbReference type="RefSeq" id="WP_021664942.1">
    <property type="nucleotide sequence ID" value="NZ_KI259111.1"/>
</dbReference>
<proteinExistence type="predicted"/>
<dbReference type="Proteomes" id="UP000016630">
    <property type="component" value="Unassembled WGS sequence"/>
</dbReference>
<accession>A0A0E2LMK6</accession>
<evidence type="ECO:0000313" key="2">
    <source>
        <dbReference type="Proteomes" id="UP000016630"/>
    </source>
</evidence>
<dbReference type="EMBL" id="AWUW01000157">
    <property type="protein sequence ID" value="ERJ63648.1"/>
    <property type="molecule type" value="Genomic_DNA"/>
</dbReference>
<dbReference type="HOGENOM" id="CLU_1946830_0_0_10"/>
<gene>
    <name evidence="1" type="ORF">HMPREF1555_02305</name>
</gene>